<dbReference type="EMBL" id="LAZR01003128">
    <property type="protein sequence ID" value="KKN21675.1"/>
    <property type="molecule type" value="Genomic_DNA"/>
</dbReference>
<proteinExistence type="predicted"/>
<evidence type="ECO:0000313" key="2">
    <source>
        <dbReference type="EMBL" id="KKN21675.1"/>
    </source>
</evidence>
<keyword evidence="1" id="KW-0472">Membrane</keyword>
<accession>A0A0F9NQ90</accession>
<organism evidence="2">
    <name type="scientific">marine sediment metagenome</name>
    <dbReference type="NCBI Taxonomy" id="412755"/>
    <lineage>
        <taxon>unclassified sequences</taxon>
        <taxon>metagenomes</taxon>
        <taxon>ecological metagenomes</taxon>
    </lineage>
</organism>
<feature type="transmembrane region" description="Helical" evidence="1">
    <location>
        <begin position="61"/>
        <end position="85"/>
    </location>
</feature>
<feature type="transmembrane region" description="Helical" evidence="1">
    <location>
        <begin position="12"/>
        <end position="28"/>
    </location>
</feature>
<evidence type="ECO:0000256" key="1">
    <source>
        <dbReference type="SAM" id="Phobius"/>
    </source>
</evidence>
<reference evidence="2" key="1">
    <citation type="journal article" date="2015" name="Nature">
        <title>Complex archaea that bridge the gap between prokaryotes and eukaryotes.</title>
        <authorList>
            <person name="Spang A."/>
            <person name="Saw J.H."/>
            <person name="Jorgensen S.L."/>
            <person name="Zaremba-Niedzwiedzka K."/>
            <person name="Martijn J."/>
            <person name="Lind A.E."/>
            <person name="van Eijk R."/>
            <person name="Schleper C."/>
            <person name="Guy L."/>
            <person name="Ettema T.J."/>
        </authorList>
    </citation>
    <scope>NUCLEOTIDE SEQUENCE</scope>
</reference>
<keyword evidence="1" id="KW-1133">Transmembrane helix</keyword>
<sequence length="92" mass="10767">MGGWQDKVNGLFELLGGLFIILTCIKLYKDKKVRGISFVHIAYFTAWGYWNIHYYPHLGQWISFVGGLGVVVVNTVWLGMLLWYIRKERNEQ</sequence>
<dbReference type="AlphaFoldDB" id="A0A0F9NQ90"/>
<keyword evidence="1" id="KW-0812">Transmembrane</keyword>
<feature type="transmembrane region" description="Helical" evidence="1">
    <location>
        <begin position="35"/>
        <end position="55"/>
    </location>
</feature>
<comment type="caution">
    <text evidence="2">The sequence shown here is derived from an EMBL/GenBank/DDBJ whole genome shotgun (WGS) entry which is preliminary data.</text>
</comment>
<name>A0A0F9NQ90_9ZZZZ</name>
<gene>
    <name evidence="2" type="ORF">LCGC14_0923030</name>
</gene>
<protein>
    <submittedName>
        <fullName evidence="2">Uncharacterized protein</fullName>
    </submittedName>
</protein>